<evidence type="ECO:0000313" key="18">
    <source>
        <dbReference type="Proteomes" id="UP000594454"/>
    </source>
</evidence>
<evidence type="ECO:0000313" key="17">
    <source>
        <dbReference type="EMBL" id="CAD7090006.1"/>
    </source>
</evidence>
<comment type="cofactor">
    <cofactor evidence="1 14">
        <name>heme</name>
        <dbReference type="ChEBI" id="CHEBI:30413"/>
    </cofactor>
</comment>
<keyword evidence="7 14" id="KW-0479">Metal-binding</keyword>
<gene>
    <name evidence="17" type="ORF">HERILL_LOCUS12521</name>
</gene>
<sequence length="493" mass="56968">MEWCFPYIFIFTFLSAIYVFFKWKLSFWERRDVPTLPPSIPFGNVKGVGQTHHMKDLIDKVYRAFKDKSPIAGAYFAVSPVLIITDLDLAKNILIKDFNYFIDRPIYCNEDDDPLSGHMFALKGEKWRNIRSKLTPTFTSGKMKFMFPTIVDVADKFSESLKSAVKTDGVLEMKDWLARYTTDVIGRCAFGIECSSLEDPKVKFREMGQKAFDDPRHSQFVESIIWQFPNLCRTMGIKVVRDDVTEFFMGIVRDTLAYREENDIHRNDFMDLLIELQKSEGKLTVEEIAAQVYLFFIAGFETSSTTLSYALYELALNEDVQNKAREEINAVLEKHNGQLTYEAMKEMHYIDQIISETLRLYPPVVAIFRQTTENYKVHNTKFVIEKDISVFIPAYSIQRDEEYFENPEIFDPGRFSPEAMKARHPMTFLSFGDGPRNCIGLRFGRMQSSIGLITLLHNFRIKKCSKTVIPMKFSNSKGILSSEGGLYLEVEGL</sequence>
<proteinExistence type="inferred from homology"/>
<dbReference type="PANTHER" id="PTHR24292">
    <property type="entry name" value="CYTOCHROME P450"/>
    <property type="match status" value="1"/>
</dbReference>
<keyword evidence="6 14" id="KW-0349">Heme</keyword>
<keyword evidence="11 14" id="KW-0408">Iron</keyword>
<dbReference type="Proteomes" id="UP000594454">
    <property type="component" value="Chromosome 5"/>
</dbReference>
<dbReference type="GO" id="GO:0020037">
    <property type="term" value="F:heme binding"/>
    <property type="evidence" value="ECO:0007669"/>
    <property type="project" value="InterPro"/>
</dbReference>
<keyword evidence="12 15" id="KW-0503">Monooxygenase</keyword>
<evidence type="ECO:0000256" key="3">
    <source>
        <dbReference type="ARBA" id="ARBA00004174"/>
    </source>
</evidence>
<evidence type="ECO:0000256" key="5">
    <source>
        <dbReference type="ARBA" id="ARBA00010617"/>
    </source>
</evidence>
<evidence type="ECO:0000256" key="16">
    <source>
        <dbReference type="SAM" id="Phobius"/>
    </source>
</evidence>
<keyword evidence="13 16" id="KW-0472">Membrane</keyword>
<keyword evidence="9" id="KW-0492">Microsome</keyword>
<evidence type="ECO:0000256" key="7">
    <source>
        <dbReference type="ARBA" id="ARBA00022723"/>
    </source>
</evidence>
<dbReference type="InterPro" id="IPR002401">
    <property type="entry name" value="Cyt_P450_E_grp-I"/>
</dbReference>
<keyword evidence="8" id="KW-0256">Endoplasmic reticulum</keyword>
<evidence type="ECO:0000256" key="8">
    <source>
        <dbReference type="ARBA" id="ARBA00022824"/>
    </source>
</evidence>
<dbReference type="OMA" id="SFWERRD"/>
<organism evidence="17 18">
    <name type="scientific">Hermetia illucens</name>
    <name type="common">Black soldier fly</name>
    <dbReference type="NCBI Taxonomy" id="343691"/>
    <lineage>
        <taxon>Eukaryota</taxon>
        <taxon>Metazoa</taxon>
        <taxon>Ecdysozoa</taxon>
        <taxon>Arthropoda</taxon>
        <taxon>Hexapoda</taxon>
        <taxon>Insecta</taxon>
        <taxon>Pterygota</taxon>
        <taxon>Neoptera</taxon>
        <taxon>Endopterygota</taxon>
        <taxon>Diptera</taxon>
        <taxon>Brachycera</taxon>
        <taxon>Stratiomyomorpha</taxon>
        <taxon>Stratiomyidae</taxon>
        <taxon>Hermetiinae</taxon>
        <taxon>Hermetia</taxon>
    </lineage>
</organism>
<dbReference type="PANTHER" id="PTHR24292:SF54">
    <property type="entry name" value="CYP9F3-RELATED"/>
    <property type="match status" value="1"/>
</dbReference>
<comment type="similarity">
    <text evidence="5 15">Belongs to the cytochrome P450 family.</text>
</comment>
<evidence type="ECO:0000256" key="11">
    <source>
        <dbReference type="ARBA" id="ARBA00023004"/>
    </source>
</evidence>
<evidence type="ECO:0000256" key="14">
    <source>
        <dbReference type="PIRSR" id="PIRSR602401-1"/>
    </source>
</evidence>
<evidence type="ECO:0000256" key="13">
    <source>
        <dbReference type="ARBA" id="ARBA00023136"/>
    </source>
</evidence>
<dbReference type="CDD" id="cd11056">
    <property type="entry name" value="CYP6-like"/>
    <property type="match status" value="1"/>
</dbReference>
<evidence type="ECO:0000256" key="4">
    <source>
        <dbReference type="ARBA" id="ARBA00004406"/>
    </source>
</evidence>
<dbReference type="FunFam" id="1.10.630.10:FF:000042">
    <property type="entry name" value="Cytochrome P450"/>
    <property type="match status" value="1"/>
</dbReference>
<comment type="function">
    <text evidence="2">May be involved in the metabolism of insect hormones and in the breakdown of synthetic insecticides.</text>
</comment>
<dbReference type="InterPro" id="IPR050476">
    <property type="entry name" value="Insect_CytP450_Detox"/>
</dbReference>
<dbReference type="OrthoDB" id="2789670at2759"/>
<feature type="transmembrane region" description="Helical" evidence="16">
    <location>
        <begin position="6"/>
        <end position="21"/>
    </location>
</feature>
<dbReference type="GO" id="GO:0016705">
    <property type="term" value="F:oxidoreductase activity, acting on paired donors, with incorporation or reduction of molecular oxygen"/>
    <property type="evidence" value="ECO:0007669"/>
    <property type="project" value="InterPro"/>
</dbReference>
<dbReference type="GO" id="GO:0004497">
    <property type="term" value="F:monooxygenase activity"/>
    <property type="evidence" value="ECO:0007669"/>
    <property type="project" value="UniProtKB-KW"/>
</dbReference>
<evidence type="ECO:0000256" key="12">
    <source>
        <dbReference type="ARBA" id="ARBA00023033"/>
    </source>
</evidence>
<evidence type="ECO:0000256" key="10">
    <source>
        <dbReference type="ARBA" id="ARBA00023002"/>
    </source>
</evidence>
<keyword evidence="10 15" id="KW-0560">Oxidoreductase</keyword>
<accession>A0A7R8V0L0</accession>
<name>A0A7R8V0L0_HERIL</name>
<evidence type="ECO:0000256" key="9">
    <source>
        <dbReference type="ARBA" id="ARBA00022848"/>
    </source>
</evidence>
<keyword evidence="16" id="KW-0812">Transmembrane</keyword>
<dbReference type="GO" id="GO:0005789">
    <property type="term" value="C:endoplasmic reticulum membrane"/>
    <property type="evidence" value="ECO:0007669"/>
    <property type="project" value="UniProtKB-SubCell"/>
</dbReference>
<reference evidence="17 18" key="1">
    <citation type="submission" date="2020-11" db="EMBL/GenBank/DDBJ databases">
        <authorList>
            <person name="Wallbank WR R."/>
            <person name="Pardo Diaz C."/>
            <person name="Kozak K."/>
            <person name="Martin S."/>
            <person name="Jiggins C."/>
            <person name="Moest M."/>
            <person name="Warren A I."/>
            <person name="Generalovic N T."/>
            <person name="Byers J.R.P. K."/>
            <person name="Montejo-Kovacevich G."/>
            <person name="Yen C E."/>
        </authorList>
    </citation>
    <scope>NUCLEOTIDE SEQUENCE [LARGE SCALE GENOMIC DNA]</scope>
</reference>
<evidence type="ECO:0000256" key="2">
    <source>
        <dbReference type="ARBA" id="ARBA00003690"/>
    </source>
</evidence>
<dbReference type="SUPFAM" id="SSF48264">
    <property type="entry name" value="Cytochrome P450"/>
    <property type="match status" value="1"/>
</dbReference>
<keyword evidence="18" id="KW-1185">Reference proteome</keyword>
<keyword evidence="16" id="KW-1133">Transmembrane helix</keyword>
<comment type="subcellular location">
    <subcellularLocation>
        <location evidence="4">Endoplasmic reticulum membrane</location>
        <topology evidence="4">Peripheral membrane protein</topology>
    </subcellularLocation>
    <subcellularLocation>
        <location evidence="3">Microsome membrane</location>
        <topology evidence="3">Peripheral membrane protein</topology>
    </subcellularLocation>
</comment>
<evidence type="ECO:0000256" key="6">
    <source>
        <dbReference type="ARBA" id="ARBA00022617"/>
    </source>
</evidence>
<dbReference type="PRINTS" id="PR00463">
    <property type="entry name" value="EP450I"/>
</dbReference>
<dbReference type="InterPro" id="IPR036396">
    <property type="entry name" value="Cyt_P450_sf"/>
</dbReference>
<dbReference type="Pfam" id="PF00067">
    <property type="entry name" value="p450"/>
    <property type="match status" value="1"/>
</dbReference>
<dbReference type="AlphaFoldDB" id="A0A7R8V0L0"/>
<dbReference type="InParanoid" id="A0A7R8V0L0"/>
<evidence type="ECO:0008006" key="19">
    <source>
        <dbReference type="Google" id="ProtNLM"/>
    </source>
</evidence>
<feature type="binding site" description="axial binding residue" evidence="14">
    <location>
        <position position="438"/>
    </location>
    <ligand>
        <name>heme</name>
        <dbReference type="ChEBI" id="CHEBI:30413"/>
    </ligand>
    <ligandPart>
        <name>Fe</name>
        <dbReference type="ChEBI" id="CHEBI:18248"/>
    </ligandPart>
</feature>
<dbReference type="GO" id="GO:0005506">
    <property type="term" value="F:iron ion binding"/>
    <property type="evidence" value="ECO:0007669"/>
    <property type="project" value="InterPro"/>
</dbReference>
<dbReference type="PROSITE" id="PS00086">
    <property type="entry name" value="CYTOCHROME_P450"/>
    <property type="match status" value="1"/>
</dbReference>
<dbReference type="Gene3D" id="1.10.630.10">
    <property type="entry name" value="Cytochrome P450"/>
    <property type="match status" value="1"/>
</dbReference>
<evidence type="ECO:0000256" key="1">
    <source>
        <dbReference type="ARBA" id="ARBA00001971"/>
    </source>
</evidence>
<protein>
    <recommendedName>
        <fullName evidence="19">Cytochrome P450</fullName>
    </recommendedName>
</protein>
<dbReference type="InterPro" id="IPR017972">
    <property type="entry name" value="Cyt_P450_CS"/>
</dbReference>
<dbReference type="EMBL" id="LR899013">
    <property type="protein sequence ID" value="CAD7090006.1"/>
    <property type="molecule type" value="Genomic_DNA"/>
</dbReference>
<evidence type="ECO:0000256" key="15">
    <source>
        <dbReference type="RuleBase" id="RU000461"/>
    </source>
</evidence>
<dbReference type="InterPro" id="IPR001128">
    <property type="entry name" value="Cyt_P450"/>
</dbReference>
<dbReference type="PRINTS" id="PR00385">
    <property type="entry name" value="P450"/>
</dbReference>